<protein>
    <submittedName>
        <fullName evidence="2">Uncharacterized protein</fullName>
    </submittedName>
</protein>
<keyword evidence="3" id="KW-1185">Reference proteome</keyword>
<sequence length="234" mass="26900">MIKLFTSTLKRKSTWLLQGSLALASLGALAPAQAAYNYEPSKLSIEQLERNYSKLLQQNPQLIEQIKQYLFEYTQFGQNRDITTKEFLMQSSIFFGSLNNKYKLNNNVYTADPKVDQFAQLGATCLEFANRKARILETDKNHSCSFILAMYMLAGYQRDGVQTLAMLGVPTYVYYNVKEKGVDKASQAEMQTVKSFEKWNTFTLDFKPFIVDYNYFKNVGVDTVQKLFKVVLKP</sequence>
<accession>A0A3A1YKP5</accession>
<feature type="signal peptide" evidence="1">
    <location>
        <begin position="1"/>
        <end position="34"/>
    </location>
</feature>
<feature type="chain" id="PRO_5017360745" evidence="1">
    <location>
        <begin position="35"/>
        <end position="234"/>
    </location>
</feature>
<evidence type="ECO:0000256" key="1">
    <source>
        <dbReference type="SAM" id="SignalP"/>
    </source>
</evidence>
<evidence type="ECO:0000313" key="2">
    <source>
        <dbReference type="EMBL" id="RIY38752.1"/>
    </source>
</evidence>
<organism evidence="2 3">
    <name type="scientific">Psittacicella hinzii</name>
    <dbReference type="NCBI Taxonomy" id="2028575"/>
    <lineage>
        <taxon>Bacteria</taxon>
        <taxon>Pseudomonadati</taxon>
        <taxon>Pseudomonadota</taxon>
        <taxon>Gammaproteobacteria</taxon>
        <taxon>Pasteurellales</taxon>
        <taxon>Psittacicellaceae</taxon>
        <taxon>Psittacicella</taxon>
    </lineage>
</organism>
<keyword evidence="1" id="KW-0732">Signal</keyword>
<evidence type="ECO:0000313" key="3">
    <source>
        <dbReference type="Proteomes" id="UP000265916"/>
    </source>
</evidence>
<reference evidence="2 3" key="1">
    <citation type="submission" date="2017-08" db="EMBL/GenBank/DDBJ databases">
        <title>Reclassification of Bisgaard taxon 37 and 44.</title>
        <authorList>
            <person name="Christensen H."/>
        </authorList>
    </citation>
    <scope>NUCLEOTIDE SEQUENCE [LARGE SCALE GENOMIC DNA]</scope>
    <source>
        <strain evidence="2 3">111</strain>
    </source>
</reference>
<comment type="caution">
    <text evidence="2">The sequence shown here is derived from an EMBL/GenBank/DDBJ whole genome shotgun (WGS) entry which is preliminary data.</text>
</comment>
<dbReference type="RefSeq" id="WP_119531011.1">
    <property type="nucleotide sequence ID" value="NZ_JBHSSP010000009.1"/>
</dbReference>
<dbReference type="EMBL" id="NRJG01000054">
    <property type="protein sequence ID" value="RIY38752.1"/>
    <property type="molecule type" value="Genomic_DNA"/>
</dbReference>
<dbReference type="Proteomes" id="UP000265916">
    <property type="component" value="Unassembled WGS sequence"/>
</dbReference>
<dbReference type="OrthoDB" id="5691307at2"/>
<dbReference type="AlphaFoldDB" id="A0A3A1YKP5"/>
<gene>
    <name evidence="2" type="ORF">CKF58_03485</name>
</gene>
<name>A0A3A1YKP5_9GAMM</name>
<proteinExistence type="predicted"/>